<organism evidence="1 2">
    <name type="scientific">Romanomermis culicivorax</name>
    <name type="common">Nematode worm</name>
    <dbReference type="NCBI Taxonomy" id="13658"/>
    <lineage>
        <taxon>Eukaryota</taxon>
        <taxon>Metazoa</taxon>
        <taxon>Ecdysozoa</taxon>
        <taxon>Nematoda</taxon>
        <taxon>Enoplea</taxon>
        <taxon>Dorylaimia</taxon>
        <taxon>Mermithida</taxon>
        <taxon>Mermithoidea</taxon>
        <taxon>Mermithidae</taxon>
        <taxon>Romanomermis</taxon>
    </lineage>
</organism>
<dbReference type="Proteomes" id="UP000887565">
    <property type="component" value="Unplaced"/>
</dbReference>
<dbReference type="AlphaFoldDB" id="A0A915JNM1"/>
<keyword evidence="1" id="KW-1185">Reference proteome</keyword>
<sequence>MGVCLESIQTQVGRYEINIGHSIRVAARHRLDHGGQRLYGDHENGVEKAMDRRIVDSKPIQTSATKRKHCPVDWLDEPFQNIIATESIKLKQPANLTQWLSLNCMRIQ</sequence>
<evidence type="ECO:0000313" key="1">
    <source>
        <dbReference type="Proteomes" id="UP000887565"/>
    </source>
</evidence>
<dbReference type="WBParaSite" id="nRc.2.0.1.t27687-RA">
    <property type="protein sequence ID" value="nRc.2.0.1.t27687-RA"/>
    <property type="gene ID" value="nRc.2.0.1.g27687"/>
</dbReference>
<accession>A0A915JNM1</accession>
<reference evidence="2" key="1">
    <citation type="submission" date="2022-11" db="UniProtKB">
        <authorList>
            <consortium name="WormBaseParasite"/>
        </authorList>
    </citation>
    <scope>IDENTIFICATION</scope>
</reference>
<evidence type="ECO:0000313" key="2">
    <source>
        <dbReference type="WBParaSite" id="nRc.2.0.1.t27687-RA"/>
    </source>
</evidence>
<name>A0A915JNM1_ROMCU</name>
<protein>
    <submittedName>
        <fullName evidence="2">Uncharacterized protein</fullName>
    </submittedName>
</protein>
<proteinExistence type="predicted"/>